<sequence>MSVPNDQCVEIVRHSGMIAETYEHMHWGFCVVQYGVPAVALGSLEWISDADIEARKPGASSHARRRSSDARS</sequence>
<comment type="caution">
    <text evidence="1">The sequence shown here is derived from an EMBL/GenBank/DDBJ whole genome shotgun (WGS) entry which is preliminary data.</text>
</comment>
<evidence type="ECO:0000313" key="2">
    <source>
        <dbReference type="Proteomes" id="UP000677413"/>
    </source>
</evidence>
<keyword evidence="2" id="KW-1185">Reference proteome</keyword>
<gene>
    <name evidence="1" type="ORF">J8N05_21370</name>
</gene>
<dbReference type="Proteomes" id="UP000677413">
    <property type="component" value="Unassembled WGS sequence"/>
</dbReference>
<dbReference type="RefSeq" id="WP_210890610.1">
    <property type="nucleotide sequence ID" value="NZ_JAGPYQ010000001.1"/>
</dbReference>
<organism evidence="1 2">
    <name type="scientific">Streptomyces liliiviolaceus</name>
    <dbReference type="NCBI Taxonomy" id="2823109"/>
    <lineage>
        <taxon>Bacteria</taxon>
        <taxon>Bacillati</taxon>
        <taxon>Actinomycetota</taxon>
        <taxon>Actinomycetes</taxon>
        <taxon>Kitasatosporales</taxon>
        <taxon>Streptomycetaceae</taxon>
        <taxon>Streptomyces</taxon>
    </lineage>
</organism>
<dbReference type="AlphaFoldDB" id="A0A940XVL1"/>
<reference evidence="1 2" key="1">
    <citation type="submission" date="2021-04" db="EMBL/GenBank/DDBJ databases">
        <authorList>
            <person name="Tang X."/>
            <person name="Zhou X."/>
            <person name="Chen X."/>
            <person name="Cernava T."/>
            <person name="Zhang C."/>
        </authorList>
    </citation>
    <scope>NUCLEOTIDE SEQUENCE [LARGE SCALE GENOMIC DNA]</scope>
    <source>
        <strain evidence="1 2">BH-SS-21</strain>
    </source>
</reference>
<proteinExistence type="predicted"/>
<accession>A0A940XVL1</accession>
<evidence type="ECO:0000313" key="1">
    <source>
        <dbReference type="EMBL" id="MBQ0850715.1"/>
    </source>
</evidence>
<protein>
    <submittedName>
        <fullName evidence="1">Uncharacterized protein</fullName>
    </submittedName>
</protein>
<name>A0A940XVL1_9ACTN</name>
<dbReference type="EMBL" id="JAGPYQ010000001">
    <property type="protein sequence ID" value="MBQ0850715.1"/>
    <property type="molecule type" value="Genomic_DNA"/>
</dbReference>